<feature type="transmembrane region" description="Helical" evidence="1">
    <location>
        <begin position="16"/>
        <end position="39"/>
    </location>
</feature>
<accession>A0A2P5X3E7</accession>
<name>A0A2P5X3E7_GOSBA</name>
<sequence length="460" mass="51516">MGSGVSSAIFNLTTTIIGAGIMALAAPMKVLGLVLGNFLDKPARSYGEVVQIAMGRTARVLSEICIIVNNAGVLIVYLIIMGDVMSGSVHHIGVFDKCFQIYWSNNSYFLRFYVPCSNCIEDKSARREHKLEQSRKIFVVKQTSVLQMQRVRKSLDIIRDQSQASPNKPSRKHFQFNQDQVLHTLIIFWLFSFEYMVLLKLNAQFCHILLRCIASLAVSLILVQVGTCKTDIGSKRARGEDMPDMRRRGERRGWVEEEEVRAEGVGGPVVSVWWKRNLDEATGLKCLLRSGYRPCEGKWCLFWEYKEESEQVQSNTMGRGCIGWGGVDSRGGHHGMSSVGGGRVGGEWRGMDQGGISVNCLQWVMLGVVGDGLRVTNKDAGNKPVFECERRSQLIKRRDFAGGLGYNWSLCRYCNMRYGAAHHCGCASRSGCQRFIERRVLNNNSSQEVVGVRGMRGERS</sequence>
<feature type="transmembrane region" description="Helical" evidence="1">
    <location>
        <begin position="181"/>
        <end position="201"/>
    </location>
</feature>
<feature type="transmembrane region" description="Helical" evidence="1">
    <location>
        <begin position="60"/>
        <end position="80"/>
    </location>
</feature>
<evidence type="ECO:0000256" key="1">
    <source>
        <dbReference type="SAM" id="Phobius"/>
    </source>
</evidence>
<dbReference type="AlphaFoldDB" id="A0A2P5X3E7"/>
<dbReference type="OrthoDB" id="28208at2759"/>
<dbReference type="EMBL" id="KZ665779">
    <property type="protein sequence ID" value="PPR97850.1"/>
    <property type="molecule type" value="Genomic_DNA"/>
</dbReference>
<reference evidence="2 3" key="1">
    <citation type="submission" date="2015-01" db="EMBL/GenBank/DDBJ databases">
        <title>Genome of allotetraploid Gossypium barbadense reveals genomic plasticity and fiber elongation in cotton evolution.</title>
        <authorList>
            <person name="Chen X."/>
            <person name="Liu X."/>
            <person name="Zhao B."/>
            <person name="Zheng H."/>
            <person name="Hu Y."/>
            <person name="Lu G."/>
            <person name="Yang C."/>
            <person name="Chen J."/>
            <person name="Shan C."/>
            <person name="Zhang L."/>
            <person name="Zhou Y."/>
            <person name="Wang L."/>
            <person name="Guo W."/>
            <person name="Bai Y."/>
            <person name="Ruan J."/>
            <person name="Shangguan X."/>
            <person name="Mao Y."/>
            <person name="Jiang J."/>
            <person name="Zhu Y."/>
            <person name="Lei J."/>
            <person name="Kang H."/>
            <person name="Chen S."/>
            <person name="He X."/>
            <person name="Wang R."/>
            <person name="Wang Y."/>
            <person name="Chen J."/>
            <person name="Wang L."/>
            <person name="Yu S."/>
            <person name="Wang B."/>
            <person name="Wei J."/>
            <person name="Song S."/>
            <person name="Lu X."/>
            <person name="Gao Z."/>
            <person name="Gu W."/>
            <person name="Deng X."/>
            <person name="Ma D."/>
            <person name="Wang S."/>
            <person name="Liang W."/>
            <person name="Fang L."/>
            <person name="Cai C."/>
            <person name="Zhu X."/>
            <person name="Zhou B."/>
            <person name="Zhang Y."/>
            <person name="Chen Z."/>
            <person name="Xu S."/>
            <person name="Zhu R."/>
            <person name="Wang S."/>
            <person name="Zhang T."/>
            <person name="Zhao G."/>
        </authorList>
    </citation>
    <scope>NUCLEOTIDE SEQUENCE [LARGE SCALE GENOMIC DNA]</scope>
    <source>
        <strain evidence="3">cv. Xinhai21</strain>
        <tissue evidence="2">Leaf</tissue>
    </source>
</reference>
<gene>
    <name evidence="2" type="ORF">GOBAR_AA22816</name>
</gene>
<protein>
    <submittedName>
        <fullName evidence="2">Uncharacterized protein</fullName>
    </submittedName>
</protein>
<evidence type="ECO:0000313" key="3">
    <source>
        <dbReference type="Proteomes" id="UP000239757"/>
    </source>
</evidence>
<proteinExistence type="predicted"/>
<organism evidence="2 3">
    <name type="scientific">Gossypium barbadense</name>
    <name type="common">Sea Island cotton</name>
    <name type="synonym">Hibiscus barbadensis</name>
    <dbReference type="NCBI Taxonomy" id="3634"/>
    <lineage>
        <taxon>Eukaryota</taxon>
        <taxon>Viridiplantae</taxon>
        <taxon>Streptophyta</taxon>
        <taxon>Embryophyta</taxon>
        <taxon>Tracheophyta</taxon>
        <taxon>Spermatophyta</taxon>
        <taxon>Magnoliopsida</taxon>
        <taxon>eudicotyledons</taxon>
        <taxon>Gunneridae</taxon>
        <taxon>Pentapetalae</taxon>
        <taxon>rosids</taxon>
        <taxon>malvids</taxon>
        <taxon>Malvales</taxon>
        <taxon>Malvaceae</taxon>
        <taxon>Malvoideae</taxon>
        <taxon>Gossypium</taxon>
    </lineage>
</organism>
<evidence type="ECO:0000313" key="2">
    <source>
        <dbReference type="EMBL" id="PPR97850.1"/>
    </source>
</evidence>
<keyword evidence="1" id="KW-1133">Transmembrane helix</keyword>
<keyword evidence="1" id="KW-0812">Transmembrane</keyword>
<dbReference type="Proteomes" id="UP000239757">
    <property type="component" value="Unassembled WGS sequence"/>
</dbReference>
<feature type="transmembrane region" description="Helical" evidence="1">
    <location>
        <begin position="208"/>
        <end position="226"/>
    </location>
</feature>
<keyword evidence="1" id="KW-0472">Membrane</keyword>